<gene>
    <name evidence="1" type="ORF">SAMN05216266_114116</name>
</gene>
<dbReference type="EMBL" id="FOKG01000014">
    <property type="protein sequence ID" value="SFB49889.1"/>
    <property type="molecule type" value="Genomic_DNA"/>
</dbReference>
<dbReference type="RefSeq" id="WP_091675247.1">
    <property type="nucleotide sequence ID" value="NZ_FOKG01000014.1"/>
</dbReference>
<accession>A0A1I1BHP1</accession>
<sequence>MLFVPVLQEVAARMAGAPPQVRVDPVQQAYRLRDAVELVRPDWVVTHHDPLAEVEAVRAAGTHIDLVDVELAAQPPLRDLVELTRVLTALYPQRPVAASITGPAGLSAAMAAGDDAVPLDLLDCGDVLAELVSAYVSSGARKLLVWEPEVPPELVSEVRSAHSPIVRRLELLGVPAVLCGAATISSDGYWAHATGEGGHRAMLVPADRFSRGATDCFAELWRSWNASAAEHVADPITLLITDEPVPAECDMNLLRAAGTREFHG</sequence>
<dbReference type="Proteomes" id="UP000243799">
    <property type="component" value="Unassembled WGS sequence"/>
</dbReference>
<dbReference type="AlphaFoldDB" id="A0A1I1BHP1"/>
<keyword evidence="2" id="KW-1185">Reference proteome</keyword>
<reference evidence="2" key="1">
    <citation type="submission" date="2016-10" db="EMBL/GenBank/DDBJ databases">
        <authorList>
            <person name="Varghese N."/>
            <person name="Submissions S."/>
        </authorList>
    </citation>
    <scope>NUCLEOTIDE SEQUENCE [LARGE SCALE GENOMIC DNA]</scope>
    <source>
        <strain evidence="2">CGMCC 4.3568</strain>
    </source>
</reference>
<dbReference type="OrthoDB" id="3683331at2"/>
<evidence type="ECO:0000313" key="2">
    <source>
        <dbReference type="Proteomes" id="UP000243799"/>
    </source>
</evidence>
<dbReference type="STRING" id="490629.SAMN05216266_114116"/>
<name>A0A1I1BHP1_9PSEU</name>
<protein>
    <submittedName>
        <fullName evidence="1">Uncharacterized protein</fullName>
    </submittedName>
</protein>
<proteinExistence type="predicted"/>
<organism evidence="1 2">
    <name type="scientific">Amycolatopsis marina</name>
    <dbReference type="NCBI Taxonomy" id="490629"/>
    <lineage>
        <taxon>Bacteria</taxon>
        <taxon>Bacillati</taxon>
        <taxon>Actinomycetota</taxon>
        <taxon>Actinomycetes</taxon>
        <taxon>Pseudonocardiales</taxon>
        <taxon>Pseudonocardiaceae</taxon>
        <taxon>Amycolatopsis</taxon>
    </lineage>
</organism>
<evidence type="ECO:0000313" key="1">
    <source>
        <dbReference type="EMBL" id="SFB49889.1"/>
    </source>
</evidence>